<dbReference type="AlphaFoldDB" id="A0A645HWL9"/>
<accession>A0A645HWL9</accession>
<protein>
    <submittedName>
        <fullName evidence="1">Uncharacterized protein</fullName>
    </submittedName>
</protein>
<proteinExistence type="predicted"/>
<evidence type="ECO:0000313" key="1">
    <source>
        <dbReference type="EMBL" id="MPN43418.1"/>
    </source>
</evidence>
<sequence length="55" mass="6532">MIYSDRPQVGTLTRHVGSRHNHEKRFPGDIDIIRHTFFAWDERMSQFFTPETGNV</sequence>
<gene>
    <name evidence="1" type="ORF">SDC9_190978</name>
</gene>
<dbReference type="EMBL" id="VSSQ01101808">
    <property type="protein sequence ID" value="MPN43418.1"/>
    <property type="molecule type" value="Genomic_DNA"/>
</dbReference>
<comment type="caution">
    <text evidence="1">The sequence shown here is derived from an EMBL/GenBank/DDBJ whole genome shotgun (WGS) entry which is preliminary data.</text>
</comment>
<organism evidence="1">
    <name type="scientific">bioreactor metagenome</name>
    <dbReference type="NCBI Taxonomy" id="1076179"/>
    <lineage>
        <taxon>unclassified sequences</taxon>
        <taxon>metagenomes</taxon>
        <taxon>ecological metagenomes</taxon>
    </lineage>
</organism>
<name>A0A645HWL9_9ZZZZ</name>
<reference evidence="1" key="1">
    <citation type="submission" date="2019-08" db="EMBL/GenBank/DDBJ databases">
        <authorList>
            <person name="Kucharzyk K."/>
            <person name="Murdoch R.W."/>
            <person name="Higgins S."/>
            <person name="Loffler F."/>
        </authorList>
    </citation>
    <scope>NUCLEOTIDE SEQUENCE</scope>
</reference>